<name>A0AAD5X337_9FUNG</name>
<dbReference type="GO" id="GO:0005506">
    <property type="term" value="F:iron ion binding"/>
    <property type="evidence" value="ECO:0007669"/>
    <property type="project" value="InterPro"/>
</dbReference>
<feature type="transmembrane region" description="Helical" evidence="2">
    <location>
        <begin position="124"/>
        <end position="147"/>
    </location>
</feature>
<dbReference type="GO" id="GO:0016491">
    <property type="term" value="F:oxidoreductase activity"/>
    <property type="evidence" value="ECO:0007669"/>
    <property type="project" value="InterPro"/>
</dbReference>
<comment type="caution">
    <text evidence="4">The sequence shown here is derived from an EMBL/GenBank/DDBJ whole genome shotgun (WGS) entry which is preliminary data.</text>
</comment>
<organism evidence="4 5">
    <name type="scientific">Rhizophlyctis rosea</name>
    <dbReference type="NCBI Taxonomy" id="64517"/>
    <lineage>
        <taxon>Eukaryota</taxon>
        <taxon>Fungi</taxon>
        <taxon>Fungi incertae sedis</taxon>
        <taxon>Chytridiomycota</taxon>
        <taxon>Chytridiomycota incertae sedis</taxon>
        <taxon>Chytridiomycetes</taxon>
        <taxon>Rhizophlyctidales</taxon>
        <taxon>Rhizophlyctidaceae</taxon>
        <taxon>Rhizophlyctis</taxon>
    </lineage>
</organism>
<keyword evidence="2" id="KW-0472">Membrane</keyword>
<dbReference type="InterPro" id="IPR006694">
    <property type="entry name" value="Fatty_acid_hydroxylase"/>
</dbReference>
<feature type="transmembrane region" description="Helical" evidence="2">
    <location>
        <begin position="41"/>
        <end position="64"/>
    </location>
</feature>
<dbReference type="GO" id="GO:0008610">
    <property type="term" value="P:lipid biosynthetic process"/>
    <property type="evidence" value="ECO:0007669"/>
    <property type="project" value="InterPro"/>
</dbReference>
<dbReference type="EMBL" id="JADGJD010000791">
    <property type="protein sequence ID" value="KAJ3048441.1"/>
    <property type="molecule type" value="Genomic_DNA"/>
</dbReference>
<feature type="region of interest" description="Disordered" evidence="1">
    <location>
        <begin position="234"/>
        <end position="257"/>
    </location>
</feature>
<evidence type="ECO:0000259" key="3">
    <source>
        <dbReference type="Pfam" id="PF04116"/>
    </source>
</evidence>
<keyword evidence="5" id="KW-1185">Reference proteome</keyword>
<keyword evidence="2" id="KW-0812">Transmembrane</keyword>
<keyword evidence="2" id="KW-1133">Transmembrane helix</keyword>
<protein>
    <submittedName>
        <fullName evidence="4">Lathosterol oxidase</fullName>
    </submittedName>
</protein>
<dbReference type="Pfam" id="PF04116">
    <property type="entry name" value="FA_hydroxylase"/>
    <property type="match status" value="1"/>
</dbReference>
<dbReference type="Proteomes" id="UP001212841">
    <property type="component" value="Unassembled WGS sequence"/>
</dbReference>
<feature type="transmembrane region" description="Helical" evidence="2">
    <location>
        <begin position="84"/>
        <end position="104"/>
    </location>
</feature>
<feature type="domain" description="Fatty acid hydroxylase" evidence="3">
    <location>
        <begin position="110"/>
        <end position="195"/>
    </location>
</feature>
<reference evidence="4" key="1">
    <citation type="submission" date="2020-05" db="EMBL/GenBank/DDBJ databases">
        <title>Phylogenomic resolution of chytrid fungi.</title>
        <authorList>
            <person name="Stajich J.E."/>
            <person name="Amses K."/>
            <person name="Simmons R."/>
            <person name="Seto K."/>
            <person name="Myers J."/>
            <person name="Bonds A."/>
            <person name="Quandt C.A."/>
            <person name="Barry K."/>
            <person name="Liu P."/>
            <person name="Grigoriev I."/>
            <person name="Longcore J.E."/>
            <person name="James T.Y."/>
        </authorList>
    </citation>
    <scope>NUCLEOTIDE SEQUENCE</scope>
    <source>
        <strain evidence="4">JEL0318</strain>
    </source>
</reference>
<proteinExistence type="predicted"/>
<sequence>MDIVLNASDNAFFDAAYSHLPTLLQPFYSSRDHIVRQYTSLYIISLIGAEILYLTVSTLAYYLVFDHDLKKHPKYLPNQIKREIWLSVTSLVWTAVVTAPWFLAEVRGWSRLYYKVEDGYFQSLPYHIFVFLFPMHCWLYLAAFIFVQCWTISIHDGAYFTSHPWINGSAHHTIHHLEFNYNYGQYFTLWDRIGGSYRQPVAQFENEMFFEREEKREQRREAWGIGGKGVNTVKAKGAEGGKKKGGAKANGKVAKAE</sequence>
<feature type="compositionally biased region" description="Low complexity" evidence="1">
    <location>
        <begin position="247"/>
        <end position="257"/>
    </location>
</feature>
<dbReference type="AlphaFoldDB" id="A0AAD5X337"/>
<evidence type="ECO:0000256" key="2">
    <source>
        <dbReference type="SAM" id="Phobius"/>
    </source>
</evidence>
<evidence type="ECO:0000313" key="5">
    <source>
        <dbReference type="Proteomes" id="UP001212841"/>
    </source>
</evidence>
<evidence type="ECO:0000256" key="1">
    <source>
        <dbReference type="SAM" id="MobiDB-lite"/>
    </source>
</evidence>
<gene>
    <name evidence="4" type="primary">SC5DL</name>
    <name evidence="4" type="ORF">HK097_010537</name>
</gene>
<accession>A0AAD5X337</accession>
<evidence type="ECO:0000313" key="4">
    <source>
        <dbReference type="EMBL" id="KAJ3048441.1"/>
    </source>
</evidence>